<accession>A0A6C0H4P1</accession>
<name>A0A6C0H4P1_9ZZZZ</name>
<dbReference type="GO" id="GO:0016787">
    <property type="term" value="F:hydrolase activity"/>
    <property type="evidence" value="ECO:0007669"/>
    <property type="project" value="InterPro"/>
</dbReference>
<dbReference type="AlphaFoldDB" id="A0A6C0H4P1"/>
<dbReference type="SUPFAM" id="SSF56300">
    <property type="entry name" value="Metallo-dependent phosphatases"/>
    <property type="match status" value="1"/>
</dbReference>
<dbReference type="Gene3D" id="3.60.21.10">
    <property type="match status" value="1"/>
</dbReference>
<dbReference type="PANTHER" id="PTHR37844">
    <property type="entry name" value="SER/THR PROTEIN PHOSPHATASE SUPERFAMILY (AFU_ORTHOLOGUE AFUA_1G14840)"/>
    <property type="match status" value="1"/>
</dbReference>
<evidence type="ECO:0000259" key="1">
    <source>
        <dbReference type="Pfam" id="PF00149"/>
    </source>
</evidence>
<sequence>MKNLYFRKIKRKRTGMLTIQIASDLHIEYKNDLIPDPLDYITPSTDVLVLAGDIGSFYKIEQLIGFLESLCSYFQVVIYVPGNHEWYTVPGREPLSWETLKKRMNHLQNKIPNLKILNSSSIIIGDICFAGCTLWSKPDGQIPSFIVRIHEVKTKEYNSKHMEELEYLKNMMLFCQKNSYKLVVITHYPPTKKVLEGACAKKRKFHSIYASDLDYLLNVSLVQLWICGHVHKNFDFISDLGCRVVGNQKGKEKDRILDYKSNFLITI</sequence>
<protein>
    <recommendedName>
        <fullName evidence="1">Calcineurin-like phosphoesterase domain-containing protein</fullName>
    </recommendedName>
</protein>
<dbReference type="InterPro" id="IPR004843">
    <property type="entry name" value="Calcineurin-like_PHP"/>
</dbReference>
<dbReference type="InterPro" id="IPR029052">
    <property type="entry name" value="Metallo-depent_PP-like"/>
</dbReference>
<reference evidence="2" key="1">
    <citation type="journal article" date="2020" name="Nature">
        <title>Giant virus diversity and host interactions through global metagenomics.</title>
        <authorList>
            <person name="Schulz F."/>
            <person name="Roux S."/>
            <person name="Paez-Espino D."/>
            <person name="Jungbluth S."/>
            <person name="Walsh D.A."/>
            <person name="Denef V.J."/>
            <person name="McMahon K.D."/>
            <person name="Konstantinidis K.T."/>
            <person name="Eloe-Fadrosh E.A."/>
            <person name="Kyrpides N.C."/>
            <person name="Woyke T."/>
        </authorList>
    </citation>
    <scope>NUCLEOTIDE SEQUENCE</scope>
    <source>
        <strain evidence="2">GVMAG-M-3300023179-62</strain>
    </source>
</reference>
<proteinExistence type="predicted"/>
<organism evidence="2">
    <name type="scientific">viral metagenome</name>
    <dbReference type="NCBI Taxonomy" id="1070528"/>
    <lineage>
        <taxon>unclassified sequences</taxon>
        <taxon>metagenomes</taxon>
        <taxon>organismal metagenomes</taxon>
    </lineage>
</organism>
<evidence type="ECO:0000313" key="2">
    <source>
        <dbReference type="EMBL" id="QHT75003.1"/>
    </source>
</evidence>
<dbReference type="PANTHER" id="PTHR37844:SF2">
    <property type="entry name" value="SER_THR PROTEIN PHOSPHATASE SUPERFAMILY (AFU_ORTHOLOGUE AFUA_1G14840)"/>
    <property type="match status" value="1"/>
</dbReference>
<dbReference type="EMBL" id="MN739860">
    <property type="protein sequence ID" value="QHT75003.1"/>
    <property type="molecule type" value="Genomic_DNA"/>
</dbReference>
<dbReference type="Pfam" id="PF00149">
    <property type="entry name" value="Metallophos"/>
    <property type="match status" value="1"/>
</dbReference>
<feature type="domain" description="Calcineurin-like phosphoesterase" evidence="1">
    <location>
        <begin position="19"/>
        <end position="232"/>
    </location>
</feature>